<organism evidence="1 2">
    <name type="scientific">Paenibacillus sonchi</name>
    <dbReference type="NCBI Taxonomy" id="373687"/>
    <lineage>
        <taxon>Bacteria</taxon>
        <taxon>Bacillati</taxon>
        <taxon>Bacillota</taxon>
        <taxon>Bacilli</taxon>
        <taxon>Bacillales</taxon>
        <taxon>Paenibacillaceae</taxon>
        <taxon>Paenibacillus</taxon>
        <taxon>Paenibacillus sonchi group</taxon>
    </lineage>
</organism>
<name>A0A974PD33_9BACL</name>
<reference evidence="1 2" key="1">
    <citation type="submission" date="2021-01" db="EMBL/GenBank/DDBJ databases">
        <title>Whole genome sequence of Paenibacillus sonchi LMG 24727 for comparative genomics.</title>
        <authorList>
            <person name="Lee G."/>
            <person name="Kim M.-J."/>
            <person name="Lim K."/>
            <person name="Shin J.-H."/>
        </authorList>
    </citation>
    <scope>NUCLEOTIDE SEQUENCE [LARGE SCALE GENOMIC DNA]</scope>
    <source>
        <strain evidence="1 2">LMG 24727</strain>
    </source>
</reference>
<dbReference type="AlphaFoldDB" id="A0A974PD33"/>
<dbReference type="KEGG" id="pson:JI735_02080"/>
<protein>
    <submittedName>
        <fullName evidence="1">Uncharacterized protein</fullName>
    </submittedName>
</protein>
<dbReference type="RefSeq" id="WP_039832696.1">
    <property type="nucleotide sequence ID" value="NZ_CP068595.1"/>
</dbReference>
<evidence type="ECO:0000313" key="1">
    <source>
        <dbReference type="EMBL" id="QQZ61576.1"/>
    </source>
</evidence>
<sequence length="194" mass="22234">MSAKFNIIIFTRNVIDLNWLLGVVEAKGLNATINEIESVENWEFEDLQIHACENDTNEILGLLEEGRIISIIGEVNSNKFAVMLSKIENIYEIRVSLDTKHIVYLDSDMLDELTQPIYDEVSNILLSSEMVDSLLISALGVEVIVDYYDDFQKMNLNSYNVVRWVFGTHKTRSNHSLKGYRQVSTNIWDKIGKV</sequence>
<keyword evidence="2" id="KW-1185">Reference proteome</keyword>
<evidence type="ECO:0000313" key="2">
    <source>
        <dbReference type="Proteomes" id="UP000595841"/>
    </source>
</evidence>
<proteinExistence type="predicted"/>
<accession>A0A974PD33</accession>
<gene>
    <name evidence="1" type="ORF">JI735_02080</name>
</gene>
<dbReference type="EMBL" id="CP068595">
    <property type="protein sequence ID" value="QQZ61576.1"/>
    <property type="molecule type" value="Genomic_DNA"/>
</dbReference>
<dbReference type="Proteomes" id="UP000595841">
    <property type="component" value="Chromosome"/>
</dbReference>